<comment type="similarity">
    <text evidence="1">Belongs to the thiolase-like superfamily. Chalcone/stilbene synthases family.</text>
</comment>
<dbReference type="AlphaFoldDB" id="A0A2N0VFC2"/>
<dbReference type="EMBL" id="PISP01000004">
    <property type="protein sequence ID" value="PKD42875.1"/>
    <property type="molecule type" value="Genomic_DNA"/>
</dbReference>
<dbReference type="OrthoDB" id="9786288at2"/>
<gene>
    <name evidence="6" type="ORF">CWD77_12525</name>
</gene>
<evidence type="ECO:0000313" key="7">
    <source>
        <dbReference type="Proteomes" id="UP000233398"/>
    </source>
</evidence>
<dbReference type="RefSeq" id="WP_101073928.1">
    <property type="nucleotide sequence ID" value="NZ_PISP01000004.1"/>
</dbReference>
<feature type="active site" description="Acyl-thioester intermediate" evidence="3">
    <location>
        <position position="151"/>
    </location>
</feature>
<evidence type="ECO:0000259" key="4">
    <source>
        <dbReference type="Pfam" id="PF00195"/>
    </source>
</evidence>
<dbReference type="SUPFAM" id="SSF53901">
    <property type="entry name" value="Thiolase-like"/>
    <property type="match status" value="1"/>
</dbReference>
<feature type="domain" description="Chalcone/stilbene synthase C-terminal" evidence="5">
    <location>
        <begin position="233"/>
        <end position="362"/>
    </location>
</feature>
<keyword evidence="2" id="KW-0808">Transferase</keyword>
<dbReference type="Proteomes" id="UP000233398">
    <property type="component" value="Unassembled WGS sequence"/>
</dbReference>
<keyword evidence="7" id="KW-1185">Reference proteome</keyword>
<evidence type="ECO:0000313" key="6">
    <source>
        <dbReference type="EMBL" id="PKD42875.1"/>
    </source>
</evidence>
<evidence type="ECO:0000259" key="5">
    <source>
        <dbReference type="Pfam" id="PF02797"/>
    </source>
</evidence>
<dbReference type="CDD" id="cd00831">
    <property type="entry name" value="CHS_like"/>
    <property type="match status" value="1"/>
</dbReference>
<dbReference type="InterPro" id="IPR001099">
    <property type="entry name" value="Chalcone/stilbene_synt_N"/>
</dbReference>
<sequence>MSAYIQTIQTAVPQFSYQQNELRDRMKEIVPGSERDERIIHHIYSRSGISTRYSVVDDFRKTANHRLFFNGQGASPGTASRNDTYTREGRKLFIEVAHKLLDQSEFDADDITHLITVSCTGFYAPGPDYDIIKSLGLSPKTERYHLGFMGCYAAIPALKMADQFCQANPEANVMVVSVELCTLHFQANPKMDDLLSASVFADGGAGAIVSSRKPENTAYQVDGFASAVTEKGKEDMAWSIGDTGFNMVLSSYIPDLLEEGLHPFLDPVLEQYELTLSDIDLWGVHPGGRAILDKVEKTFSLPSDSLAASRNVLSNYGNMSSATVLYVLKELLDQNLEAKNQRTLAMAFGPGLTLESALLTKVTSH</sequence>
<dbReference type="InterPro" id="IPR016039">
    <property type="entry name" value="Thiolase-like"/>
</dbReference>
<dbReference type="Gene3D" id="3.40.47.10">
    <property type="match status" value="2"/>
</dbReference>
<organism evidence="6 7">
    <name type="scientific">Rhodohalobacter barkolensis</name>
    <dbReference type="NCBI Taxonomy" id="2053187"/>
    <lineage>
        <taxon>Bacteria</taxon>
        <taxon>Pseudomonadati</taxon>
        <taxon>Balneolota</taxon>
        <taxon>Balneolia</taxon>
        <taxon>Balneolales</taxon>
        <taxon>Balneolaceae</taxon>
        <taxon>Rhodohalobacter</taxon>
    </lineage>
</organism>
<dbReference type="GO" id="GO:0030639">
    <property type="term" value="P:polyketide biosynthetic process"/>
    <property type="evidence" value="ECO:0007669"/>
    <property type="project" value="TreeGrafter"/>
</dbReference>
<dbReference type="GO" id="GO:0016747">
    <property type="term" value="F:acyltransferase activity, transferring groups other than amino-acyl groups"/>
    <property type="evidence" value="ECO:0007669"/>
    <property type="project" value="InterPro"/>
</dbReference>
<dbReference type="InterPro" id="IPR011141">
    <property type="entry name" value="Polyketide_synthase_type-III"/>
</dbReference>
<dbReference type="PIRSF" id="PIRSF000451">
    <property type="entry name" value="PKS_III"/>
    <property type="match status" value="1"/>
</dbReference>
<reference evidence="6 7" key="1">
    <citation type="submission" date="2017-11" db="EMBL/GenBank/DDBJ databases">
        <title>Rhodohalobacter 15182 sp. nov., isolated from a salt lake.</title>
        <authorList>
            <person name="Han S."/>
        </authorList>
    </citation>
    <scope>NUCLEOTIDE SEQUENCE [LARGE SCALE GENOMIC DNA]</scope>
    <source>
        <strain evidence="6 7">15182</strain>
    </source>
</reference>
<dbReference type="PANTHER" id="PTHR11877">
    <property type="entry name" value="HYDROXYMETHYLGLUTARYL-COA SYNTHASE"/>
    <property type="match status" value="1"/>
</dbReference>
<evidence type="ECO:0000256" key="3">
    <source>
        <dbReference type="PIRSR" id="PIRSR000451-1"/>
    </source>
</evidence>
<name>A0A2N0VFC2_9BACT</name>
<evidence type="ECO:0000256" key="1">
    <source>
        <dbReference type="ARBA" id="ARBA00005531"/>
    </source>
</evidence>
<evidence type="ECO:0000256" key="2">
    <source>
        <dbReference type="ARBA" id="ARBA00022679"/>
    </source>
</evidence>
<accession>A0A2N0VFC2</accession>
<proteinExistence type="inferred from homology"/>
<comment type="caution">
    <text evidence="6">The sequence shown here is derived from an EMBL/GenBank/DDBJ whole genome shotgun (WGS) entry which is preliminary data.</text>
</comment>
<dbReference type="InterPro" id="IPR012328">
    <property type="entry name" value="Chalcone/stilbene_synt_C"/>
</dbReference>
<dbReference type="Pfam" id="PF02797">
    <property type="entry name" value="Chal_sti_synt_C"/>
    <property type="match status" value="1"/>
</dbReference>
<dbReference type="PANTHER" id="PTHR11877:SF46">
    <property type="entry name" value="TYPE III POLYKETIDE SYNTHASE A"/>
    <property type="match status" value="1"/>
</dbReference>
<feature type="domain" description="Chalcone/stilbene synthase N-terminal" evidence="4">
    <location>
        <begin position="3"/>
        <end position="211"/>
    </location>
</feature>
<dbReference type="Pfam" id="PF00195">
    <property type="entry name" value="Chal_sti_synt_N"/>
    <property type="match status" value="1"/>
</dbReference>
<protein>
    <submittedName>
        <fullName evidence="6">Type III polyketide synthase</fullName>
    </submittedName>
</protein>